<name>A0A1X7UFF4_AMPQE</name>
<accession>A0A1X7UFF4</accession>
<evidence type="ECO:0000313" key="2">
    <source>
        <dbReference type="EnsemblMetazoa" id="Aqu2.1.26183_001"/>
    </source>
</evidence>
<proteinExistence type="predicted"/>
<reference evidence="2" key="1">
    <citation type="submission" date="2017-05" db="UniProtKB">
        <authorList>
            <consortium name="EnsemblMetazoa"/>
        </authorList>
    </citation>
    <scope>IDENTIFICATION</scope>
</reference>
<dbReference type="InParanoid" id="A0A1X7UFF4"/>
<dbReference type="EnsemblMetazoa" id="Aqu2.1.26183_001">
    <property type="protein sequence ID" value="Aqu2.1.26183_001"/>
    <property type="gene ID" value="Aqu2.1.26183"/>
</dbReference>
<feature type="signal peptide" evidence="1">
    <location>
        <begin position="1"/>
        <end position="19"/>
    </location>
</feature>
<evidence type="ECO:0008006" key="3">
    <source>
        <dbReference type="Google" id="ProtNLM"/>
    </source>
</evidence>
<evidence type="ECO:0000256" key="1">
    <source>
        <dbReference type="SAM" id="SignalP"/>
    </source>
</evidence>
<feature type="chain" id="PRO_5012101063" description="Fibronectin type-III domain-containing protein" evidence="1">
    <location>
        <begin position="20"/>
        <end position="327"/>
    </location>
</feature>
<protein>
    <recommendedName>
        <fullName evidence="3">Fibronectin type-III domain-containing protein</fullName>
    </recommendedName>
</protein>
<sequence length="327" mass="36194">MISLIRLNLLLSVAISIEGIFLLKPESTIIAFVDKLLTLRCSTNSSYLLIFTYNTPSGNELNPQSKTEELPGGVTLISTTFLVTKELDTTNVTCSAAGTSYHSAATITTYTLPNGLSNIKVCQLDHFVFVSWDKIFAPKGINITYSISDNRGLQTVINNSSYSFFLNETSEINYYVSITVIGTAPAANQTDNSSITTLPYKLNGTVRLDLSYDKDNSSRVGTKWLLLFKVELHHLHPDQCIIDNETLKGASVMNCLSSSDSCINSTSVHYDEHNNEINSTNLLPAREKYNSTLCFNYLGTNIISQPVQTSKLLSCKNYSNIYCNRHS</sequence>
<dbReference type="AlphaFoldDB" id="A0A1X7UFF4"/>
<organism evidence="2">
    <name type="scientific">Amphimedon queenslandica</name>
    <name type="common">Sponge</name>
    <dbReference type="NCBI Taxonomy" id="400682"/>
    <lineage>
        <taxon>Eukaryota</taxon>
        <taxon>Metazoa</taxon>
        <taxon>Porifera</taxon>
        <taxon>Demospongiae</taxon>
        <taxon>Heteroscleromorpha</taxon>
        <taxon>Haplosclerida</taxon>
        <taxon>Niphatidae</taxon>
        <taxon>Amphimedon</taxon>
    </lineage>
</organism>
<keyword evidence="1" id="KW-0732">Signal</keyword>